<evidence type="ECO:0000313" key="7">
    <source>
        <dbReference type="EMBL" id="MDX8414747.1"/>
    </source>
</evidence>
<feature type="transmembrane region" description="Helical" evidence="5">
    <location>
        <begin position="191"/>
        <end position="213"/>
    </location>
</feature>
<gene>
    <name evidence="7" type="ORF">MOX91_00915</name>
</gene>
<feature type="transmembrane region" description="Helical" evidence="5">
    <location>
        <begin position="34"/>
        <end position="53"/>
    </location>
</feature>
<dbReference type="GO" id="GO:0016874">
    <property type="term" value="F:ligase activity"/>
    <property type="evidence" value="ECO:0007669"/>
    <property type="project" value="UniProtKB-KW"/>
</dbReference>
<feature type="transmembrane region" description="Helical" evidence="5">
    <location>
        <begin position="65"/>
        <end position="83"/>
    </location>
</feature>
<feature type="transmembrane region" description="Helical" evidence="5">
    <location>
        <begin position="423"/>
        <end position="441"/>
    </location>
</feature>
<keyword evidence="2 5" id="KW-0812">Transmembrane</keyword>
<evidence type="ECO:0000256" key="3">
    <source>
        <dbReference type="ARBA" id="ARBA00022989"/>
    </source>
</evidence>
<feature type="transmembrane region" description="Helical" evidence="5">
    <location>
        <begin position="225"/>
        <end position="245"/>
    </location>
</feature>
<accession>A0ABU4WGX9</accession>
<feature type="transmembrane region" description="Helical" evidence="5">
    <location>
        <begin position="364"/>
        <end position="387"/>
    </location>
</feature>
<feature type="domain" description="O-antigen ligase-related" evidence="6">
    <location>
        <begin position="248"/>
        <end position="379"/>
    </location>
</feature>
<dbReference type="EMBL" id="JALBUT010000001">
    <property type="protein sequence ID" value="MDX8414747.1"/>
    <property type="molecule type" value="Genomic_DNA"/>
</dbReference>
<feature type="transmembrane region" description="Helical" evidence="5">
    <location>
        <begin position="281"/>
        <end position="297"/>
    </location>
</feature>
<sequence>MNKFSIQRFAQISILSAVFFAVWSTSGTRPLAGSVMLGISALAFVFSILNWGFKENSKLSDIAKNPFLLGGGILVLLGIIQVLNPHTIAYDADGYLHARSIEYIKWIPSGIKADAEVYGSAKAVAELLTAYFFASALFFHSKNAKFCKFLLKFFALNIAAMSIFTIAQKILNAQAVYFFFSTDSQFYGPYYYSNATCAAIFLGLCATAASFCLDFDTAKSFKKKMISFLWIFPAIPQTAAIFISTSVGSKMSVLIFSALLILFAIFVFLKKRIGNAKTLSAIFAIIIISAFPTFNVAKSSYESLSPTKKASVIGRAELAYVAKDVFLKAPIFGSGADSFGYSASKVEMKKTFGNLFLNSAHNSILNYACEYGIAGIAAIFAVFFLWAKRLFARRKILQTANIICLMGLIVSTFHSMFDIFLQIPSTMVFYALIMTLSASILKEAKDEA</sequence>
<comment type="caution">
    <text evidence="7">The sequence shown here is derived from an EMBL/GenBank/DDBJ whole genome shotgun (WGS) entry which is preliminary data.</text>
</comment>
<feature type="transmembrane region" description="Helical" evidence="5">
    <location>
        <begin position="251"/>
        <end position="269"/>
    </location>
</feature>
<feature type="transmembrane region" description="Helical" evidence="5">
    <location>
        <begin position="153"/>
        <end position="171"/>
    </location>
</feature>
<keyword evidence="3 5" id="KW-1133">Transmembrane helix</keyword>
<keyword evidence="7" id="KW-0436">Ligase</keyword>
<dbReference type="InterPro" id="IPR007016">
    <property type="entry name" value="O-antigen_ligase-rel_domated"/>
</dbReference>
<comment type="subcellular location">
    <subcellularLocation>
        <location evidence="1">Membrane</location>
        <topology evidence="1">Multi-pass membrane protein</topology>
    </subcellularLocation>
</comment>
<dbReference type="Pfam" id="PF04932">
    <property type="entry name" value="Wzy_C"/>
    <property type="match status" value="1"/>
</dbReference>
<name>A0ABU4WGX9_9BACT</name>
<feature type="transmembrane region" description="Helical" evidence="5">
    <location>
        <begin position="399"/>
        <end position="417"/>
    </location>
</feature>
<evidence type="ECO:0000256" key="1">
    <source>
        <dbReference type="ARBA" id="ARBA00004141"/>
    </source>
</evidence>
<dbReference type="PANTHER" id="PTHR37422:SF23">
    <property type="entry name" value="TEICHURONIC ACID BIOSYNTHESIS PROTEIN TUAE"/>
    <property type="match status" value="1"/>
</dbReference>
<protein>
    <submittedName>
        <fullName evidence="7">O-antigen ligase family protein</fullName>
    </submittedName>
</protein>
<keyword evidence="4 5" id="KW-0472">Membrane</keyword>
<dbReference type="InterPro" id="IPR051533">
    <property type="entry name" value="WaaL-like"/>
</dbReference>
<evidence type="ECO:0000313" key="8">
    <source>
        <dbReference type="Proteomes" id="UP001275932"/>
    </source>
</evidence>
<keyword evidence="8" id="KW-1185">Reference proteome</keyword>
<proteinExistence type="predicted"/>
<evidence type="ECO:0000256" key="2">
    <source>
        <dbReference type="ARBA" id="ARBA00022692"/>
    </source>
</evidence>
<dbReference type="Proteomes" id="UP001275932">
    <property type="component" value="Unassembled WGS sequence"/>
</dbReference>
<evidence type="ECO:0000256" key="4">
    <source>
        <dbReference type="ARBA" id="ARBA00023136"/>
    </source>
</evidence>
<feature type="transmembrane region" description="Helical" evidence="5">
    <location>
        <begin position="123"/>
        <end position="141"/>
    </location>
</feature>
<organism evidence="7 8">
    <name type="scientific">Intestinicryptomonas porci</name>
    <dbReference type="NCBI Taxonomy" id="2926320"/>
    <lineage>
        <taxon>Bacteria</taxon>
        <taxon>Pseudomonadati</taxon>
        <taxon>Verrucomicrobiota</taxon>
        <taxon>Opitutia</taxon>
        <taxon>Opitutales</taxon>
        <taxon>Intestinicryptomonaceae</taxon>
        <taxon>Intestinicryptomonas</taxon>
    </lineage>
</organism>
<dbReference type="PANTHER" id="PTHR37422">
    <property type="entry name" value="TEICHURONIC ACID BIOSYNTHESIS PROTEIN TUAE"/>
    <property type="match status" value="1"/>
</dbReference>
<dbReference type="RefSeq" id="WP_370396196.1">
    <property type="nucleotide sequence ID" value="NZ_JALBUT010000001.1"/>
</dbReference>
<reference evidence="7 8" key="1">
    <citation type="submission" date="2022-03" db="EMBL/GenBank/DDBJ databases">
        <title>Novel taxa within the pig intestine.</title>
        <authorList>
            <person name="Wylensek D."/>
            <person name="Bishof K."/>
            <person name="Afrizal A."/>
            <person name="Clavel T."/>
        </authorList>
    </citation>
    <scope>NUCLEOTIDE SEQUENCE [LARGE SCALE GENOMIC DNA]</scope>
    <source>
        <strain evidence="7 8">CLA-KB-P66</strain>
    </source>
</reference>
<evidence type="ECO:0000259" key="6">
    <source>
        <dbReference type="Pfam" id="PF04932"/>
    </source>
</evidence>
<evidence type="ECO:0000256" key="5">
    <source>
        <dbReference type="SAM" id="Phobius"/>
    </source>
</evidence>